<dbReference type="Proteomes" id="UP000554482">
    <property type="component" value="Unassembled WGS sequence"/>
</dbReference>
<proteinExistence type="predicted"/>
<comment type="caution">
    <text evidence="2">The sequence shown here is derived from an EMBL/GenBank/DDBJ whole genome shotgun (WGS) entry which is preliminary data.</text>
</comment>
<evidence type="ECO:0000313" key="2">
    <source>
        <dbReference type="EMBL" id="KAF5193360.1"/>
    </source>
</evidence>
<organism evidence="2 3">
    <name type="scientific">Thalictrum thalictroides</name>
    <name type="common">Rue-anemone</name>
    <name type="synonym">Anemone thalictroides</name>
    <dbReference type="NCBI Taxonomy" id="46969"/>
    <lineage>
        <taxon>Eukaryota</taxon>
        <taxon>Viridiplantae</taxon>
        <taxon>Streptophyta</taxon>
        <taxon>Embryophyta</taxon>
        <taxon>Tracheophyta</taxon>
        <taxon>Spermatophyta</taxon>
        <taxon>Magnoliopsida</taxon>
        <taxon>Ranunculales</taxon>
        <taxon>Ranunculaceae</taxon>
        <taxon>Thalictroideae</taxon>
        <taxon>Thalictrum</taxon>
    </lineage>
</organism>
<dbReference type="GO" id="GO:0016787">
    <property type="term" value="F:hydrolase activity"/>
    <property type="evidence" value="ECO:0007669"/>
    <property type="project" value="UniProtKB-KW"/>
</dbReference>
<dbReference type="AlphaFoldDB" id="A0A7J6W9U1"/>
<sequence>MILHTEFITFPNRCFSSSYRNFKTFTSSSISFCLKKPTSTTSSEEENPKENKKENDGLSKRKLSEQSSWEAKDSEGKDYLYRLGKEADNMNISVGARAGIIDDLFVGKFLGTDGNSFTFH</sequence>
<dbReference type="EMBL" id="JABWDY010020144">
    <property type="protein sequence ID" value="KAF5193360.1"/>
    <property type="molecule type" value="Genomic_DNA"/>
</dbReference>
<keyword evidence="2" id="KW-0378">Hydrolase</keyword>
<accession>A0A7J6W9U1</accession>
<dbReference type="OrthoDB" id="1723934at2759"/>
<feature type="region of interest" description="Disordered" evidence="1">
    <location>
        <begin position="35"/>
        <end position="72"/>
    </location>
</feature>
<keyword evidence="3" id="KW-1185">Reference proteome</keyword>
<evidence type="ECO:0000256" key="1">
    <source>
        <dbReference type="SAM" id="MobiDB-lite"/>
    </source>
</evidence>
<reference evidence="2 3" key="1">
    <citation type="submission" date="2020-06" db="EMBL/GenBank/DDBJ databases">
        <title>Transcriptomic and genomic resources for Thalictrum thalictroides and T. hernandezii: Facilitating candidate gene discovery in an emerging model plant lineage.</title>
        <authorList>
            <person name="Arias T."/>
            <person name="Riano-Pachon D.M."/>
            <person name="Di Stilio V.S."/>
        </authorList>
    </citation>
    <scope>NUCLEOTIDE SEQUENCE [LARGE SCALE GENOMIC DNA]</scope>
    <source>
        <strain evidence="3">cv. WT478/WT964</strain>
        <tissue evidence="2">Leaves</tissue>
    </source>
</reference>
<feature type="compositionally biased region" description="Basic and acidic residues" evidence="1">
    <location>
        <begin position="46"/>
        <end position="72"/>
    </location>
</feature>
<name>A0A7J6W9U1_THATH</name>
<protein>
    <submittedName>
        <fullName evidence="2">P-loop containing nucleoside triphosphate hydrolases superfamily protein</fullName>
    </submittedName>
</protein>
<evidence type="ECO:0000313" key="3">
    <source>
        <dbReference type="Proteomes" id="UP000554482"/>
    </source>
</evidence>
<gene>
    <name evidence="2" type="ORF">FRX31_017056</name>
</gene>